<sequence>MGLISHLERLMAEGKWGGTGVVEGMGMAEEGAGNGKAVWGMGRGKGERSPSLSSTFPQGRRSQVPGLGSGHPCSGRLDPKSQTPEAPGSGCVLSTCPGPLLSSLSGQPPQPPSLNSRGSIAPGHPSPAPALPFPQRWPLHLCSDLSPSLCPSFSHKCHEFSNIFGSQPAAAMNFVGLRGRGSRKELGGRGQVGGWRDPFCC</sequence>
<comment type="interaction">
    <interactant intactId="EBI-10309885">
        <id>Q9HAA0</id>
    </interactant>
    <interactant intactId="EBI-348380">
        <id>P25788</id>
        <label>PSMA3</label>
    </interactant>
    <organismsDiffer>false</organismsDiffer>
    <experiments>3</experiments>
</comment>
<dbReference type="EMBL" id="AK022001">
    <property type="protein sequence ID" value="BAB13950.1"/>
    <property type="molecule type" value="mRNA"/>
</dbReference>
<protein>
    <submittedName>
        <fullName evidence="2">cDNA FLJ11939 fis, clone HEMBB1000592</fullName>
    </submittedName>
</protein>
<reference evidence="2" key="1">
    <citation type="journal article" date="2004" name="Nat. Genet.">
        <title>Complete sequencing and characterization of 21,243 full-length human cDNAs.</title>
        <authorList>
            <person name="Ota T."/>
            <person name="Suzuki Y."/>
            <person name="Nishikawa T."/>
            <person name="Otsuki T."/>
            <person name="Sugiyama T."/>
            <person name="Irie R."/>
            <person name="Wakamatsu A."/>
            <person name="Hayashi K."/>
            <person name="Sato H."/>
            <person name="Nagai K."/>
            <person name="Kimura K."/>
            <person name="Makita H."/>
            <person name="Sekine M."/>
            <person name="Obayashi M."/>
            <person name="Nishi T."/>
            <person name="Shibahara T."/>
            <person name="Tanaka T."/>
            <person name="Ishii S."/>
            <person name="Yamamoto J."/>
            <person name="Saito K."/>
            <person name="Kawai Y."/>
            <person name="Isono Y."/>
            <person name="Nakamura Y."/>
            <person name="Nagahari K."/>
            <person name="Murakami K."/>
            <person name="Yasuda T."/>
            <person name="Iwayanagi T."/>
            <person name="Wagatsuma M."/>
            <person name="Shiratori A."/>
            <person name="Sudo H."/>
            <person name="Hosoiri T."/>
            <person name="Kaku Y."/>
            <person name="Kodaira H."/>
            <person name="Kondo H."/>
            <person name="Sugawara M."/>
            <person name="Takahashi M."/>
            <person name="Kanda K."/>
            <person name="Yokoi T."/>
            <person name="Furuya T."/>
            <person name="Kikkawa E."/>
            <person name="Omura Y."/>
            <person name="Abe K."/>
            <person name="Kamihara K."/>
            <person name="Katsuta N."/>
            <person name="Sato K."/>
            <person name="Tanikawa M."/>
            <person name="Yamazaki M."/>
            <person name="Ninomiya K."/>
            <person name="Ishibashi T."/>
            <person name="Yamashita H."/>
            <person name="Murakawa K."/>
            <person name="Fujimori K."/>
            <person name="Tanai H."/>
            <person name="Kimata M."/>
            <person name="Watanabe M."/>
            <person name="Hiraoka S."/>
            <person name="Chiba Y."/>
            <person name="Ishida S."/>
            <person name="Ono Y."/>
            <person name="Takiguchi S."/>
            <person name="Watanabe S."/>
            <person name="Yosida M."/>
            <person name="Hotuta T."/>
            <person name="Kusano J."/>
            <person name="Kanehori K."/>
            <person name="Takahashi-Fujii A."/>
            <person name="Hara H."/>
            <person name="Tanase T."/>
            <person name="Nomura Y."/>
            <person name="Togiya S."/>
            <person name="Komai F."/>
            <person name="Hara R."/>
            <person name="Takeuchi K."/>
            <person name="Arita M."/>
            <person name="Imose N."/>
            <person name="Musashino K."/>
            <person name="Yuuki H."/>
            <person name="Oshima A."/>
            <person name="Sasaki N."/>
            <person name="Aotsuka S."/>
            <person name="Yoshikawa Y."/>
            <person name="Matsunawa H."/>
            <person name="Ichihara T."/>
            <person name="Shiohata N."/>
            <person name="Sano S."/>
            <person name="Moriya S."/>
            <person name="Momiyama H."/>
            <person name="Satoh N."/>
            <person name="Takami S."/>
            <person name="Terashima Y."/>
            <person name="Suzuki O."/>
            <person name="Nakagawa S."/>
            <person name="Senoh A."/>
            <person name="Mizoguchi H."/>
            <person name="Goto Y."/>
            <person name="Shimizu F."/>
            <person name="Wakebe H."/>
            <person name="Hishigaki H."/>
            <person name="Watanabe T."/>
            <person name="Sugiyama A."/>
            <person name="Takemoto M."/>
            <person name="Kawakami B."/>
            <person name="Yamazaki M."/>
            <person name="Watanabe K."/>
            <person name="Kumagai A."/>
            <person name="Itakura S."/>
            <person name="Fukuzumi Y."/>
            <person name="Fujimori Y."/>
            <person name="Komiyama M."/>
            <person name="Tashiro H."/>
            <person name="Tanigami A."/>
            <person name="Fujiwara T."/>
            <person name="Ono T."/>
            <person name="Yamada K."/>
            <person name="Fujii Y."/>
            <person name="Ozaki K."/>
            <person name="Hirao M."/>
            <person name="Ohmori Y."/>
            <person name="Kawabata A."/>
            <person name="Hikiji T."/>
            <person name="Kobatake N."/>
            <person name="Inagaki H."/>
            <person name="Ikema Y."/>
            <person name="Okamoto S."/>
            <person name="Okitani R."/>
            <person name="Kawakami T."/>
            <person name="Noguchi S."/>
            <person name="Itoh T."/>
            <person name="Shigeta K."/>
            <person name="Senba T."/>
            <person name="Matsumura K."/>
            <person name="Nakajima Y."/>
            <person name="Mizuno T."/>
            <person name="Morinaga M."/>
            <person name="Sasaki M."/>
            <person name="Togashi T."/>
            <person name="Oyama M."/>
            <person name="Hata H."/>
            <person name="Watanabe M."/>
            <person name="Komatsu T."/>
            <person name="Mizushima-Sugano J."/>
            <person name="Satoh T."/>
            <person name="Shirai Y."/>
            <person name="Takahashi Y."/>
            <person name="Nakagawa K."/>
            <person name="Okumura K."/>
            <person name="Nagase T."/>
            <person name="Nomura N."/>
            <person name="Kikuchi H."/>
            <person name="Masuho Y."/>
            <person name="Yamashita R."/>
            <person name="Nakai K."/>
            <person name="Yada T."/>
            <person name="Nakamura Y."/>
            <person name="Ohara O."/>
            <person name="Isogai T."/>
            <person name="Sugano S."/>
        </authorList>
    </citation>
    <scope>NUCLEOTIDE SEQUENCE</scope>
    <source>
        <tissue evidence="2">Whole embryo</tissue>
    </source>
</reference>
<feature type="compositionally biased region" description="Low complexity" evidence="1">
    <location>
        <begin position="97"/>
        <end position="107"/>
    </location>
</feature>
<feature type="region of interest" description="Disordered" evidence="1">
    <location>
        <begin position="40"/>
        <end position="129"/>
    </location>
</feature>
<name>Q9HAA0_HUMAN</name>
<evidence type="ECO:0000313" key="2">
    <source>
        <dbReference type="EMBL" id="BAB13950.1"/>
    </source>
</evidence>
<proteinExistence type="evidence at protein level"/>
<organism evidence="2">
    <name type="scientific">Homo sapiens</name>
    <name type="common">Human</name>
    <dbReference type="NCBI Taxonomy" id="9606"/>
    <lineage>
        <taxon>Eukaryota</taxon>
        <taxon>Metazoa</taxon>
        <taxon>Chordata</taxon>
        <taxon>Craniata</taxon>
        <taxon>Vertebrata</taxon>
        <taxon>Euteleostomi</taxon>
        <taxon>Mammalia</taxon>
        <taxon>Eutheria</taxon>
        <taxon>Euarchontoglires</taxon>
        <taxon>Primates</taxon>
        <taxon>Haplorrhini</taxon>
        <taxon>Catarrhini</taxon>
        <taxon>Hominidae</taxon>
        <taxon>Homo</taxon>
    </lineage>
</organism>
<dbReference type="AlphaFoldDB" id="Q9HAA0"/>
<evidence type="ECO:0000256" key="1">
    <source>
        <dbReference type="SAM" id="MobiDB-lite"/>
    </source>
</evidence>
<feature type="compositionally biased region" description="Polar residues" evidence="1">
    <location>
        <begin position="50"/>
        <end position="61"/>
    </location>
</feature>
<dbReference type="PeptideAtlas" id="Q9HAA0"/>
<accession>Q9HAA0</accession>
<dbReference type="IntAct" id="Q9HAA0">
    <property type="interactions" value="1"/>
</dbReference>